<evidence type="ECO:0000256" key="1">
    <source>
        <dbReference type="SAM" id="MobiDB-lite"/>
    </source>
</evidence>
<dbReference type="CDD" id="cd00276">
    <property type="entry name" value="C2B_Synaptotagmin"/>
    <property type="match status" value="1"/>
</dbReference>
<dbReference type="EMBL" id="CP092876">
    <property type="protein sequence ID" value="UYV76562.1"/>
    <property type="molecule type" value="Genomic_DNA"/>
</dbReference>
<dbReference type="SMART" id="SM00239">
    <property type="entry name" value="C2"/>
    <property type="match status" value="1"/>
</dbReference>
<dbReference type="InterPro" id="IPR000008">
    <property type="entry name" value="C2_dom"/>
</dbReference>
<dbReference type="SUPFAM" id="SSF49562">
    <property type="entry name" value="C2 domain (Calcium/lipid-binding domain, CaLB)"/>
    <property type="match status" value="2"/>
</dbReference>
<evidence type="ECO:0000313" key="4">
    <source>
        <dbReference type="Proteomes" id="UP001235939"/>
    </source>
</evidence>
<evidence type="ECO:0000313" key="3">
    <source>
        <dbReference type="EMBL" id="UYV76562.1"/>
    </source>
</evidence>
<dbReference type="Gene3D" id="2.60.40.150">
    <property type="entry name" value="C2 domain"/>
    <property type="match status" value="2"/>
</dbReference>
<protein>
    <submittedName>
        <fullName evidence="3">Syt13</fullName>
    </submittedName>
</protein>
<proteinExistence type="predicted"/>
<sequence length="231" mass="25559">MDGAPSVVRLYLEPAVDGRTRQSEPMRGPQPALDDTFKFPVSWDQLSGRTLRLELRPEDCTDILGEARIALAELDVATPVDIWMEVAKFDKERQERPELLISLSYLPSAGRMTVVILKGRNLYAPDSKDLPDPCAKVSLAVGERKPKKKKSTTKRGTSAPEWHEPLTWDLAEDEVFESQLVVTVVNCRAQGHPVLGSCVLGAGQKGPGGAQWRDMAAHPRKTVALWQPLRA</sequence>
<accession>A0ABY6L8L1</accession>
<dbReference type="PROSITE" id="PS50004">
    <property type="entry name" value="C2"/>
    <property type="match status" value="1"/>
</dbReference>
<keyword evidence="4" id="KW-1185">Reference proteome</keyword>
<name>A0ABY6L8L1_9ARAC</name>
<dbReference type="Proteomes" id="UP001235939">
    <property type="component" value="Chromosome 14"/>
</dbReference>
<organism evidence="3 4">
    <name type="scientific">Cordylochernes scorpioides</name>
    <dbReference type="NCBI Taxonomy" id="51811"/>
    <lineage>
        <taxon>Eukaryota</taxon>
        <taxon>Metazoa</taxon>
        <taxon>Ecdysozoa</taxon>
        <taxon>Arthropoda</taxon>
        <taxon>Chelicerata</taxon>
        <taxon>Arachnida</taxon>
        <taxon>Pseudoscorpiones</taxon>
        <taxon>Cheliferoidea</taxon>
        <taxon>Chernetidae</taxon>
        <taxon>Cordylochernes</taxon>
    </lineage>
</organism>
<gene>
    <name evidence="3" type="ORF">LAZ67_14001159</name>
</gene>
<dbReference type="Pfam" id="PF00168">
    <property type="entry name" value="C2"/>
    <property type="match status" value="2"/>
</dbReference>
<dbReference type="PANTHER" id="PTHR10024">
    <property type="entry name" value="SYNAPTOTAGMIN"/>
    <property type="match status" value="1"/>
</dbReference>
<dbReference type="InterPro" id="IPR035892">
    <property type="entry name" value="C2_domain_sf"/>
</dbReference>
<feature type="domain" description="C2" evidence="2">
    <location>
        <begin position="95"/>
        <end position="227"/>
    </location>
</feature>
<evidence type="ECO:0000259" key="2">
    <source>
        <dbReference type="PROSITE" id="PS50004"/>
    </source>
</evidence>
<dbReference type="PANTHER" id="PTHR10024:SF378">
    <property type="entry name" value="SYNAPTOTAGMIN BETA, ISOFORM D"/>
    <property type="match status" value="1"/>
</dbReference>
<feature type="region of interest" description="Disordered" evidence="1">
    <location>
        <begin position="141"/>
        <end position="160"/>
    </location>
</feature>
<reference evidence="3 4" key="1">
    <citation type="submission" date="2022-01" db="EMBL/GenBank/DDBJ databases">
        <title>A chromosomal length assembly of Cordylochernes scorpioides.</title>
        <authorList>
            <person name="Zeh D."/>
            <person name="Zeh J."/>
        </authorList>
    </citation>
    <scope>NUCLEOTIDE SEQUENCE [LARGE SCALE GENOMIC DNA]</scope>
    <source>
        <strain evidence="3">IN4F17</strain>
        <tissue evidence="3">Whole Body</tissue>
    </source>
</reference>